<feature type="non-terminal residue" evidence="2">
    <location>
        <position position="1"/>
    </location>
</feature>
<protein>
    <submittedName>
        <fullName evidence="2">Uncharacterized protein</fullName>
    </submittedName>
</protein>
<gene>
    <name evidence="2" type="ORF">BDV33DRAFT_185537</name>
</gene>
<proteinExistence type="predicted"/>
<organism evidence="2 3">
    <name type="scientific">Aspergillus novoparasiticus</name>
    <dbReference type="NCBI Taxonomy" id="986946"/>
    <lineage>
        <taxon>Eukaryota</taxon>
        <taxon>Fungi</taxon>
        <taxon>Dikarya</taxon>
        <taxon>Ascomycota</taxon>
        <taxon>Pezizomycotina</taxon>
        <taxon>Eurotiomycetes</taxon>
        <taxon>Eurotiomycetidae</taxon>
        <taxon>Eurotiales</taxon>
        <taxon>Aspergillaceae</taxon>
        <taxon>Aspergillus</taxon>
        <taxon>Aspergillus subgen. Circumdati</taxon>
    </lineage>
</organism>
<keyword evidence="1" id="KW-1133">Transmembrane helix</keyword>
<reference evidence="2 3" key="1">
    <citation type="submission" date="2019-04" db="EMBL/GenBank/DDBJ databases">
        <title>Fungal friends and foes A comparative genomics study of 23 Aspergillus species from section Flavi.</title>
        <authorList>
            <consortium name="DOE Joint Genome Institute"/>
            <person name="Kjaerbolling I."/>
            <person name="Vesth T.C."/>
            <person name="Frisvad J.C."/>
            <person name="Nybo J.L."/>
            <person name="Theobald S."/>
            <person name="Kildgaard S."/>
            <person name="Petersen T.I."/>
            <person name="Kuo A."/>
            <person name="Sato A."/>
            <person name="Lyhne E.K."/>
            <person name="Kogle M.E."/>
            <person name="Wiebenga A."/>
            <person name="Kun R.S."/>
            <person name="Lubbers R.J."/>
            <person name="Makela M.R."/>
            <person name="Barry K."/>
            <person name="Chovatia M."/>
            <person name="Clum A."/>
            <person name="Daum C."/>
            <person name="Haridas S."/>
            <person name="He G."/>
            <person name="LaButti K."/>
            <person name="Lipzen A."/>
            <person name="Mondo S."/>
            <person name="Pangilinan J."/>
            <person name="Riley R."/>
            <person name="Salamov A."/>
            <person name="Simmons B.A."/>
            <person name="Magnuson J.K."/>
            <person name="Henrissat B."/>
            <person name="Mortensen U.H."/>
            <person name="Larsen T.O."/>
            <person name="De vries R.P."/>
            <person name="Grigoriev I.V."/>
            <person name="Machida M."/>
            <person name="Baker S.E."/>
            <person name="Andersen M.R."/>
        </authorList>
    </citation>
    <scope>NUCLEOTIDE SEQUENCE [LARGE SCALE GENOMIC DNA]</scope>
    <source>
        <strain evidence="2 3">CBS 126849</strain>
    </source>
</reference>
<evidence type="ECO:0000256" key="1">
    <source>
        <dbReference type="SAM" id="Phobius"/>
    </source>
</evidence>
<evidence type="ECO:0000313" key="3">
    <source>
        <dbReference type="Proteomes" id="UP000326799"/>
    </source>
</evidence>
<dbReference type="Proteomes" id="UP000326799">
    <property type="component" value="Unassembled WGS sequence"/>
</dbReference>
<keyword evidence="1" id="KW-0472">Membrane</keyword>
<dbReference type="AlphaFoldDB" id="A0A5N6E6R2"/>
<feature type="transmembrane region" description="Helical" evidence="1">
    <location>
        <begin position="20"/>
        <end position="40"/>
    </location>
</feature>
<accession>A0A5N6E6R2</accession>
<evidence type="ECO:0000313" key="2">
    <source>
        <dbReference type="EMBL" id="KAB8213058.1"/>
    </source>
</evidence>
<sequence length="55" mass="6102">LKGRETGVYNSTPTACGIKVLGLPCQMWLFFLILHYGIGLGPRSTIPRRLPFLAK</sequence>
<keyword evidence="3" id="KW-1185">Reference proteome</keyword>
<dbReference type="EMBL" id="ML733721">
    <property type="protein sequence ID" value="KAB8213058.1"/>
    <property type="molecule type" value="Genomic_DNA"/>
</dbReference>
<keyword evidence="1" id="KW-0812">Transmembrane</keyword>
<name>A0A5N6E6R2_9EURO</name>